<keyword evidence="11" id="KW-1185">Reference proteome</keyword>
<sequence>MFSHKNQILLIDDDIDILEAYQDLLEQEGYQVITCADPVNIVEQIPENWNGIILCDVLLPNISGLVLLEQFLTQDPQLPVIMITGHGDVPMAVDAVKKGATDFLEKPLTPEKLLDKVKEALFIRQRVVENRLRQLKILNEEFIGHSPWMKKLKQQLQRLADVDIPVFLWGEMGTGKHLAAKNLHQLNCHHSHLFYIKDCQSPDKIEVIKLIEQEFTGTLILSHIHCLSHNEQIQLVNSQQAEKRSFRLIILSEKPLSDLIQQKLIIPELYYLFSHTQIHMLALRDHPTDIGDIFKYYVQKSCKRLNKPEMPIKNQFISSLIKREWIGNIRELASAAELYVIGLYSTTTLLPTNSVNHKKDISLDEQVSLYEKQVIEDALNYYQGRINEAAQYLGIPRKKLYLRMRKYELDKKIYKEIV</sequence>
<dbReference type="AlphaFoldDB" id="A0A6G9IAE5"/>
<dbReference type="InterPro" id="IPR001789">
    <property type="entry name" value="Sig_transdc_resp-reg_receiver"/>
</dbReference>
<proteinExistence type="predicted"/>
<dbReference type="GO" id="GO:0043565">
    <property type="term" value="F:sequence-specific DNA binding"/>
    <property type="evidence" value="ECO:0007669"/>
    <property type="project" value="InterPro"/>
</dbReference>
<dbReference type="SUPFAM" id="SSF52540">
    <property type="entry name" value="P-loop containing nucleoside triphosphate hydrolases"/>
    <property type="match status" value="1"/>
</dbReference>
<dbReference type="GO" id="GO:0000160">
    <property type="term" value="P:phosphorelay signal transduction system"/>
    <property type="evidence" value="ECO:0007669"/>
    <property type="project" value="UniProtKB-KW"/>
</dbReference>
<name>A0A6G9IAE5_9GAMM</name>
<reference evidence="10 11" key="1">
    <citation type="submission" date="2020-03" db="EMBL/GenBank/DDBJ databases">
        <title>Complete genome sequence of Orbus sp. IPMB12 (BCRC 80908).</title>
        <authorList>
            <person name="Lo W.-S."/>
            <person name="Chang T.-H."/>
            <person name="Kuo C.-H."/>
        </authorList>
    </citation>
    <scope>NUCLEOTIDE SEQUENCE [LARGE SCALE GENOMIC DNA]</scope>
    <source>
        <strain evidence="10 11">IPMB12</strain>
    </source>
</reference>
<evidence type="ECO:0000256" key="1">
    <source>
        <dbReference type="ARBA" id="ARBA00022553"/>
    </source>
</evidence>
<dbReference type="Gene3D" id="3.40.50.300">
    <property type="entry name" value="P-loop containing nucleotide triphosphate hydrolases"/>
    <property type="match status" value="1"/>
</dbReference>
<keyword evidence="1 7" id="KW-0597">Phosphoprotein</keyword>
<dbReference type="PRINTS" id="PR01590">
    <property type="entry name" value="HTHFIS"/>
</dbReference>
<keyword evidence="6" id="KW-0804">Transcription</keyword>
<dbReference type="InterPro" id="IPR009057">
    <property type="entry name" value="Homeodomain-like_sf"/>
</dbReference>
<keyword evidence="2" id="KW-0547">Nucleotide-binding</keyword>
<dbReference type="FunFam" id="3.40.50.2300:FF:000018">
    <property type="entry name" value="DNA-binding transcriptional regulator NtrC"/>
    <property type="match status" value="1"/>
</dbReference>
<dbReference type="PROSITE" id="PS50045">
    <property type="entry name" value="SIGMA54_INTERACT_4"/>
    <property type="match status" value="1"/>
</dbReference>
<evidence type="ECO:0000313" key="10">
    <source>
        <dbReference type="EMBL" id="QIQ20802.1"/>
    </source>
</evidence>
<dbReference type="SUPFAM" id="SSF52172">
    <property type="entry name" value="CheY-like"/>
    <property type="match status" value="1"/>
</dbReference>
<dbReference type="PANTHER" id="PTHR32071:SF29">
    <property type="entry name" value="PHOSPHOGLYCERATE TRANSPORT SYSTEM TRANSCRIPTIONAL REGULATORY PROTEIN PGTA"/>
    <property type="match status" value="1"/>
</dbReference>
<evidence type="ECO:0000256" key="2">
    <source>
        <dbReference type="ARBA" id="ARBA00022741"/>
    </source>
</evidence>
<evidence type="ECO:0000259" key="9">
    <source>
        <dbReference type="PROSITE" id="PS50110"/>
    </source>
</evidence>
<feature type="domain" description="Response regulatory" evidence="9">
    <location>
        <begin position="7"/>
        <end position="121"/>
    </location>
</feature>
<keyword evidence="5" id="KW-0805">Transcription regulation</keyword>
<protein>
    <submittedName>
        <fullName evidence="10">Sigma-54-dependent Fis family transcriptional regulator</fullName>
    </submittedName>
</protein>
<keyword evidence="4" id="KW-0902">Two-component regulatory system</keyword>
<dbReference type="InterPro" id="IPR011006">
    <property type="entry name" value="CheY-like_superfamily"/>
</dbReference>
<evidence type="ECO:0000256" key="5">
    <source>
        <dbReference type="ARBA" id="ARBA00023015"/>
    </source>
</evidence>
<gene>
    <name evidence="10" type="ORF">IPMB12_03340</name>
</gene>
<evidence type="ECO:0000256" key="3">
    <source>
        <dbReference type="ARBA" id="ARBA00022840"/>
    </source>
</evidence>
<dbReference type="InterPro" id="IPR002078">
    <property type="entry name" value="Sigma_54_int"/>
</dbReference>
<dbReference type="Gene3D" id="3.40.50.2300">
    <property type="match status" value="1"/>
</dbReference>
<dbReference type="SMART" id="SM00448">
    <property type="entry name" value="REC"/>
    <property type="match status" value="1"/>
</dbReference>
<dbReference type="PANTHER" id="PTHR32071">
    <property type="entry name" value="TRANSCRIPTIONAL REGULATORY PROTEIN"/>
    <property type="match status" value="1"/>
</dbReference>
<dbReference type="SUPFAM" id="SSF46689">
    <property type="entry name" value="Homeodomain-like"/>
    <property type="match status" value="1"/>
</dbReference>
<dbReference type="RefSeq" id="WP_166914949.1">
    <property type="nucleotide sequence ID" value="NZ_CP050253.1"/>
</dbReference>
<dbReference type="Pfam" id="PF25601">
    <property type="entry name" value="AAA_lid_14"/>
    <property type="match status" value="1"/>
</dbReference>
<dbReference type="Pfam" id="PF14532">
    <property type="entry name" value="Sigma54_activ_2"/>
    <property type="match status" value="1"/>
</dbReference>
<dbReference type="InterPro" id="IPR027417">
    <property type="entry name" value="P-loop_NTPase"/>
</dbReference>
<accession>A0A6G9IAE5</accession>
<organism evidence="10 11">
    <name type="scientific">Zophobihabitans entericus</name>
    <dbReference type="NCBI Taxonomy" id="1635327"/>
    <lineage>
        <taxon>Bacteria</taxon>
        <taxon>Pseudomonadati</taxon>
        <taxon>Pseudomonadota</taxon>
        <taxon>Gammaproteobacteria</taxon>
        <taxon>Orbales</taxon>
        <taxon>Orbaceae</taxon>
        <taxon>Zophobihabitans</taxon>
    </lineage>
</organism>
<evidence type="ECO:0000256" key="4">
    <source>
        <dbReference type="ARBA" id="ARBA00023012"/>
    </source>
</evidence>
<dbReference type="Proteomes" id="UP000501168">
    <property type="component" value="Chromosome"/>
</dbReference>
<dbReference type="GO" id="GO:0006355">
    <property type="term" value="P:regulation of DNA-templated transcription"/>
    <property type="evidence" value="ECO:0007669"/>
    <property type="project" value="InterPro"/>
</dbReference>
<dbReference type="Gene3D" id="1.10.8.60">
    <property type="match status" value="1"/>
</dbReference>
<dbReference type="InterPro" id="IPR002197">
    <property type="entry name" value="HTH_Fis"/>
</dbReference>
<dbReference type="InterPro" id="IPR058031">
    <property type="entry name" value="AAA_lid_NorR"/>
</dbReference>
<feature type="domain" description="Sigma-54 factor interaction" evidence="8">
    <location>
        <begin position="142"/>
        <end position="341"/>
    </location>
</feature>
<dbReference type="Pfam" id="PF02954">
    <property type="entry name" value="HTH_8"/>
    <property type="match status" value="1"/>
</dbReference>
<dbReference type="EMBL" id="CP050253">
    <property type="protein sequence ID" value="QIQ20802.1"/>
    <property type="molecule type" value="Genomic_DNA"/>
</dbReference>
<dbReference type="Pfam" id="PF00072">
    <property type="entry name" value="Response_reg"/>
    <property type="match status" value="1"/>
</dbReference>
<evidence type="ECO:0000259" key="8">
    <source>
        <dbReference type="PROSITE" id="PS50045"/>
    </source>
</evidence>
<dbReference type="InParanoid" id="A0A6G9IAE5"/>
<dbReference type="GO" id="GO:0005524">
    <property type="term" value="F:ATP binding"/>
    <property type="evidence" value="ECO:0007669"/>
    <property type="project" value="UniProtKB-KW"/>
</dbReference>
<dbReference type="PROSITE" id="PS50110">
    <property type="entry name" value="RESPONSE_REGULATORY"/>
    <property type="match status" value="1"/>
</dbReference>
<evidence type="ECO:0000313" key="11">
    <source>
        <dbReference type="Proteomes" id="UP000501168"/>
    </source>
</evidence>
<evidence type="ECO:0000256" key="7">
    <source>
        <dbReference type="PROSITE-ProRule" id="PRU00169"/>
    </source>
</evidence>
<feature type="modified residue" description="4-aspartylphosphate" evidence="7">
    <location>
        <position position="56"/>
    </location>
</feature>
<dbReference type="Gene3D" id="1.10.10.60">
    <property type="entry name" value="Homeodomain-like"/>
    <property type="match status" value="1"/>
</dbReference>
<dbReference type="KEGG" id="orb:IPMB12_03340"/>
<evidence type="ECO:0000256" key="6">
    <source>
        <dbReference type="ARBA" id="ARBA00023163"/>
    </source>
</evidence>
<keyword evidence="3" id="KW-0067">ATP-binding</keyword>